<comment type="caution">
    <text evidence="3">The sequence shown here is derived from an EMBL/GenBank/DDBJ whole genome shotgun (WGS) entry which is preliminary data.</text>
</comment>
<organism evidence="3 4">
    <name type="scientific">Hwanghaeella grinnelliae</name>
    <dbReference type="NCBI Taxonomy" id="2500179"/>
    <lineage>
        <taxon>Bacteria</taxon>
        <taxon>Pseudomonadati</taxon>
        <taxon>Pseudomonadota</taxon>
        <taxon>Alphaproteobacteria</taxon>
        <taxon>Rhodospirillales</taxon>
        <taxon>Rhodospirillaceae</taxon>
        <taxon>Hwanghaeella</taxon>
    </lineage>
</organism>
<dbReference type="Pfam" id="PF14145">
    <property type="entry name" value="YrhK"/>
    <property type="match status" value="1"/>
</dbReference>
<feature type="transmembrane region" description="Helical" evidence="1">
    <location>
        <begin position="51"/>
        <end position="70"/>
    </location>
</feature>
<evidence type="ECO:0000313" key="3">
    <source>
        <dbReference type="EMBL" id="RVU38878.1"/>
    </source>
</evidence>
<feature type="domain" description="YrhK" evidence="2">
    <location>
        <begin position="23"/>
        <end position="76"/>
    </location>
</feature>
<evidence type="ECO:0000256" key="1">
    <source>
        <dbReference type="SAM" id="Phobius"/>
    </source>
</evidence>
<feature type="transmembrane region" description="Helical" evidence="1">
    <location>
        <begin position="24"/>
        <end position="45"/>
    </location>
</feature>
<accession>A0A3S2VSM9</accession>
<keyword evidence="1" id="KW-1133">Transmembrane helix</keyword>
<evidence type="ECO:0000259" key="2">
    <source>
        <dbReference type="Pfam" id="PF14145"/>
    </source>
</evidence>
<keyword evidence="1" id="KW-0472">Membrane</keyword>
<dbReference type="Proteomes" id="UP000287447">
    <property type="component" value="Unassembled WGS sequence"/>
</dbReference>
<dbReference type="OrthoDB" id="5862062at2"/>
<keyword evidence="4" id="KW-1185">Reference proteome</keyword>
<keyword evidence="1" id="KW-0812">Transmembrane</keyword>
<protein>
    <submittedName>
        <fullName evidence="3">N-acetyl-gamma-glutamyl-phosphate reductase</fullName>
    </submittedName>
</protein>
<gene>
    <name evidence="3" type="ORF">EOI86_06325</name>
</gene>
<dbReference type="AlphaFoldDB" id="A0A3S2VSM9"/>
<sequence length="99" mass="11355">MTLFDPRNHDLSTNHRRIHATTELVYNLVDFSAALLFVVGSVLFFSESTTYFGTWLFLIGSILFGMRPTIKLGREILYMREGIDPDQKSPNDARETPML</sequence>
<evidence type="ECO:0000313" key="4">
    <source>
        <dbReference type="Proteomes" id="UP000287447"/>
    </source>
</evidence>
<name>A0A3S2VSM9_9PROT</name>
<reference evidence="4" key="1">
    <citation type="submission" date="2019-01" db="EMBL/GenBank/DDBJ databases">
        <title>Gri0909 isolated from a small marine red alga.</title>
        <authorList>
            <person name="Kim J."/>
            <person name="Jeong S.E."/>
            <person name="Jeon C.O."/>
        </authorList>
    </citation>
    <scope>NUCLEOTIDE SEQUENCE [LARGE SCALE GENOMIC DNA]</scope>
    <source>
        <strain evidence="4">Gri0909</strain>
    </source>
</reference>
<dbReference type="EMBL" id="SADE01000001">
    <property type="protein sequence ID" value="RVU38878.1"/>
    <property type="molecule type" value="Genomic_DNA"/>
</dbReference>
<proteinExistence type="predicted"/>
<dbReference type="RefSeq" id="WP_127764249.1">
    <property type="nucleotide sequence ID" value="NZ_SADE01000001.1"/>
</dbReference>
<dbReference type="InterPro" id="IPR025424">
    <property type="entry name" value="YrhK_domain"/>
</dbReference>